<accession>A0A6J5LSS7</accession>
<gene>
    <name evidence="1" type="ORF">UFOVP305_46</name>
    <name evidence="2" type="ORF">UFOVP593_54</name>
    <name evidence="3" type="ORF">UFOVP842_9</name>
</gene>
<sequence length="390" mass="41245">MSNTITQVLPKLLAQGLRALRENAILPQLVNKSYDTLAQQKGNVINIPIPSAISARAVTPAVTYAANVDSSPTVAVVTLDRWMEAPFQMNDNDMVSVMEDTMPMQASEAIKALGNDIDAYILSKAQSFYNISGTAGTTPFTTLSVAAAAARKQLNKSLTPINDRYGVIDPDAEGNLLLNSEILKFNERGDGGGIIGGGVGRKLGVDWYMDQNLTSNTHTNGTALSTVTSVWKFDGTNAAGAKSITVLASSSGTVLIGDIFGVATGVQGFYVVTANATMVTSTTLTVSIYPGLRQAYASGATITLATVGTAVAGETYVPNLMFHRDAFAFASRPLQSIAGYGNTIQSQVDPVTGIALRLEVSRQYKQTTFSFDVLYGCNVVRPEFGAIVRG</sequence>
<proteinExistence type="predicted"/>
<name>A0A6J5LSS7_9CAUD</name>
<reference evidence="1" key="1">
    <citation type="submission" date="2020-04" db="EMBL/GenBank/DDBJ databases">
        <authorList>
            <person name="Chiriac C."/>
            <person name="Salcher M."/>
            <person name="Ghai R."/>
            <person name="Kavagutti S V."/>
        </authorList>
    </citation>
    <scope>NUCLEOTIDE SEQUENCE</scope>
</reference>
<protein>
    <submittedName>
        <fullName evidence="1">Major capsid protein Gp5</fullName>
    </submittedName>
</protein>
<dbReference type="EMBL" id="LR796324">
    <property type="protein sequence ID" value="CAB4136812.1"/>
    <property type="molecule type" value="Genomic_DNA"/>
</dbReference>
<organism evidence="1">
    <name type="scientific">uncultured Caudovirales phage</name>
    <dbReference type="NCBI Taxonomy" id="2100421"/>
    <lineage>
        <taxon>Viruses</taxon>
        <taxon>Duplodnaviria</taxon>
        <taxon>Heunggongvirae</taxon>
        <taxon>Uroviricota</taxon>
        <taxon>Caudoviricetes</taxon>
        <taxon>Peduoviridae</taxon>
        <taxon>Maltschvirus</taxon>
        <taxon>Maltschvirus maltsch</taxon>
    </lineage>
</organism>
<evidence type="ECO:0000313" key="3">
    <source>
        <dbReference type="EMBL" id="CAB4166096.1"/>
    </source>
</evidence>
<dbReference type="EMBL" id="LR796793">
    <property type="protein sequence ID" value="CAB4166096.1"/>
    <property type="molecule type" value="Genomic_DNA"/>
</dbReference>
<evidence type="ECO:0000313" key="1">
    <source>
        <dbReference type="EMBL" id="CAB4136812.1"/>
    </source>
</evidence>
<evidence type="ECO:0000313" key="2">
    <source>
        <dbReference type="EMBL" id="CAB4152154.1"/>
    </source>
</evidence>
<dbReference type="EMBL" id="LR796565">
    <property type="protein sequence ID" value="CAB4152154.1"/>
    <property type="molecule type" value="Genomic_DNA"/>
</dbReference>